<evidence type="ECO:0000256" key="1">
    <source>
        <dbReference type="SAM" id="MobiDB-lite"/>
    </source>
</evidence>
<evidence type="ECO:0000313" key="4">
    <source>
        <dbReference type="Proteomes" id="UP000193560"/>
    </source>
</evidence>
<feature type="transmembrane region" description="Helical" evidence="2">
    <location>
        <begin position="53"/>
        <end position="74"/>
    </location>
</feature>
<keyword evidence="2" id="KW-0812">Transmembrane</keyword>
<feature type="region of interest" description="Disordered" evidence="1">
    <location>
        <begin position="1"/>
        <end position="45"/>
    </location>
</feature>
<feature type="compositionally biased region" description="Low complexity" evidence="1">
    <location>
        <begin position="1"/>
        <end position="39"/>
    </location>
</feature>
<protein>
    <submittedName>
        <fullName evidence="3">Uncharacterized protein</fullName>
    </submittedName>
</protein>
<proteinExistence type="predicted"/>
<sequence>MSPSSQPHSLSNSSHPFSSSTNHLRIESSSPISKPPLSSTEPFPSKHHKKWRWWHYLSVVVLFIGLLESFALSLGYNLLLEQSSPIRIELFLFSCATISFFTLSTF</sequence>
<feature type="transmembrane region" description="Helical" evidence="2">
    <location>
        <begin position="86"/>
        <end position="103"/>
    </location>
</feature>
<keyword evidence="4" id="KW-1185">Reference proteome</keyword>
<evidence type="ECO:0000313" key="3">
    <source>
        <dbReference type="EMBL" id="ORZ22662.1"/>
    </source>
</evidence>
<dbReference type="Proteomes" id="UP000193560">
    <property type="component" value="Unassembled WGS sequence"/>
</dbReference>
<gene>
    <name evidence="3" type="ORF">BCR42DRAFT_172961</name>
</gene>
<reference evidence="3 4" key="1">
    <citation type="submission" date="2016-07" db="EMBL/GenBank/DDBJ databases">
        <title>Pervasive Adenine N6-methylation of Active Genes in Fungi.</title>
        <authorList>
            <consortium name="DOE Joint Genome Institute"/>
            <person name="Mondo S.J."/>
            <person name="Dannebaum R.O."/>
            <person name="Kuo R.C."/>
            <person name="Labutti K."/>
            <person name="Haridas S."/>
            <person name="Kuo A."/>
            <person name="Salamov A."/>
            <person name="Ahrendt S.R."/>
            <person name="Lipzen A."/>
            <person name="Sullivan W."/>
            <person name="Andreopoulos W.B."/>
            <person name="Clum A."/>
            <person name="Lindquist E."/>
            <person name="Daum C."/>
            <person name="Ramamoorthy G.K."/>
            <person name="Gryganskyi A."/>
            <person name="Culley D."/>
            <person name="Magnuson J.K."/>
            <person name="James T.Y."/>
            <person name="O'Malley M.A."/>
            <person name="Stajich J.E."/>
            <person name="Spatafora J.W."/>
            <person name="Visel A."/>
            <person name="Grigoriev I.V."/>
        </authorList>
    </citation>
    <scope>NUCLEOTIDE SEQUENCE [LARGE SCALE GENOMIC DNA]</scope>
    <source>
        <strain evidence="3 4">NRRL 1336</strain>
    </source>
</reference>
<name>A0A1X2IV96_9FUNG</name>
<dbReference type="STRING" id="90262.A0A1X2IV96"/>
<keyword evidence="2" id="KW-0472">Membrane</keyword>
<dbReference type="AlphaFoldDB" id="A0A1X2IV96"/>
<evidence type="ECO:0000256" key="2">
    <source>
        <dbReference type="SAM" id="Phobius"/>
    </source>
</evidence>
<keyword evidence="2" id="KW-1133">Transmembrane helix</keyword>
<comment type="caution">
    <text evidence="3">The sequence shown here is derived from an EMBL/GenBank/DDBJ whole genome shotgun (WGS) entry which is preliminary data.</text>
</comment>
<accession>A0A1X2IV96</accession>
<dbReference type="EMBL" id="MCGE01000004">
    <property type="protein sequence ID" value="ORZ22662.1"/>
    <property type="molecule type" value="Genomic_DNA"/>
</dbReference>
<organism evidence="3 4">
    <name type="scientific">Absidia repens</name>
    <dbReference type="NCBI Taxonomy" id="90262"/>
    <lineage>
        <taxon>Eukaryota</taxon>
        <taxon>Fungi</taxon>
        <taxon>Fungi incertae sedis</taxon>
        <taxon>Mucoromycota</taxon>
        <taxon>Mucoromycotina</taxon>
        <taxon>Mucoromycetes</taxon>
        <taxon>Mucorales</taxon>
        <taxon>Cunninghamellaceae</taxon>
        <taxon>Absidia</taxon>
    </lineage>
</organism>